<protein>
    <submittedName>
        <fullName evidence="1">Uncharacterized protein</fullName>
    </submittedName>
</protein>
<evidence type="ECO:0000313" key="2">
    <source>
        <dbReference type="Proteomes" id="UP000681720"/>
    </source>
</evidence>
<organism evidence="1 2">
    <name type="scientific">Rotaria magnacalcarata</name>
    <dbReference type="NCBI Taxonomy" id="392030"/>
    <lineage>
        <taxon>Eukaryota</taxon>
        <taxon>Metazoa</taxon>
        <taxon>Spiralia</taxon>
        <taxon>Gnathifera</taxon>
        <taxon>Rotifera</taxon>
        <taxon>Eurotatoria</taxon>
        <taxon>Bdelloidea</taxon>
        <taxon>Philodinida</taxon>
        <taxon>Philodinidae</taxon>
        <taxon>Rotaria</taxon>
    </lineage>
</organism>
<name>A0A8S2VLB4_9BILA</name>
<dbReference type="EMBL" id="CAJOBJ010056703">
    <property type="protein sequence ID" value="CAF4400013.1"/>
    <property type="molecule type" value="Genomic_DNA"/>
</dbReference>
<comment type="caution">
    <text evidence="1">The sequence shown here is derived from an EMBL/GenBank/DDBJ whole genome shotgun (WGS) entry which is preliminary data.</text>
</comment>
<dbReference type="AlphaFoldDB" id="A0A8S2VLB4"/>
<proteinExistence type="predicted"/>
<feature type="non-terminal residue" evidence="1">
    <location>
        <position position="1"/>
    </location>
</feature>
<accession>A0A8S2VLB4</accession>
<reference evidence="1" key="1">
    <citation type="submission" date="2021-02" db="EMBL/GenBank/DDBJ databases">
        <authorList>
            <person name="Nowell W R."/>
        </authorList>
    </citation>
    <scope>NUCLEOTIDE SEQUENCE</scope>
</reference>
<gene>
    <name evidence="1" type="ORF">GIL414_LOCUS30116</name>
</gene>
<dbReference type="Proteomes" id="UP000681720">
    <property type="component" value="Unassembled WGS sequence"/>
</dbReference>
<sequence>IELYYDSSTIISCDNNPESEALLRIPLLKDVFARYPAIPINIDVKANNDELIRQVAN</sequence>
<evidence type="ECO:0000313" key="1">
    <source>
        <dbReference type="EMBL" id="CAF4400013.1"/>
    </source>
</evidence>